<dbReference type="Gene3D" id="2.120.10.30">
    <property type="entry name" value="TolB, C-terminal domain"/>
    <property type="match status" value="2"/>
</dbReference>
<dbReference type="GO" id="GO:0061630">
    <property type="term" value="F:ubiquitin protein ligase activity"/>
    <property type="evidence" value="ECO:0007669"/>
    <property type="project" value="TreeGrafter"/>
</dbReference>
<dbReference type="GO" id="GO:0008270">
    <property type="term" value="F:zinc ion binding"/>
    <property type="evidence" value="ECO:0007669"/>
    <property type="project" value="UniProtKB-KW"/>
</dbReference>
<dbReference type="GO" id="GO:0000209">
    <property type="term" value="P:protein polyubiquitination"/>
    <property type="evidence" value="ECO:0007669"/>
    <property type="project" value="TreeGrafter"/>
</dbReference>
<gene>
    <name evidence="1" type="ORF">LOD99_5721</name>
</gene>
<dbReference type="Proteomes" id="UP001165289">
    <property type="component" value="Unassembled WGS sequence"/>
</dbReference>
<dbReference type="SUPFAM" id="SSF63825">
    <property type="entry name" value="YWTD domain"/>
    <property type="match status" value="1"/>
</dbReference>
<sequence>MATIGEDNFELGLNRKRVNNKVEEVKTIDYTRKKQPIVNVSRKGYANVELDSPFGVTIDHQTGNIYIADYREKSVMVFDSTAKYLFRFGDSNGKGEMNHPSGLAICGNRILISLYNHCILNYTLDGLFISKIGKYGNGELEFSYPFSLTMNESNEDIYICDYYSNIVQILTKDFHFKSQSGRDILKYPLDVKVFKKYIYIIDESNPCLHIFEQNLILLKSVILEGKECKLFILASFL</sequence>
<dbReference type="InterPro" id="IPR050952">
    <property type="entry name" value="TRIM-NHL_E3_ligases"/>
</dbReference>
<name>A0AAV7JQ98_9METZ</name>
<dbReference type="EMBL" id="JAKMXF010000309">
    <property type="protein sequence ID" value="KAI6650881.1"/>
    <property type="molecule type" value="Genomic_DNA"/>
</dbReference>
<dbReference type="PANTHER" id="PTHR24104:SF25">
    <property type="entry name" value="PROTEIN LIN-41"/>
    <property type="match status" value="1"/>
</dbReference>
<accession>A0AAV7JQ98</accession>
<dbReference type="GO" id="GO:0043161">
    <property type="term" value="P:proteasome-mediated ubiquitin-dependent protein catabolic process"/>
    <property type="evidence" value="ECO:0007669"/>
    <property type="project" value="TreeGrafter"/>
</dbReference>
<protein>
    <submittedName>
        <fullName evidence="1">Uncharacterized protein</fullName>
    </submittedName>
</protein>
<organism evidence="1 2">
    <name type="scientific">Oopsacas minuta</name>
    <dbReference type="NCBI Taxonomy" id="111878"/>
    <lineage>
        <taxon>Eukaryota</taxon>
        <taxon>Metazoa</taxon>
        <taxon>Porifera</taxon>
        <taxon>Hexactinellida</taxon>
        <taxon>Hexasterophora</taxon>
        <taxon>Lyssacinosida</taxon>
        <taxon>Leucopsacidae</taxon>
        <taxon>Oopsacas</taxon>
    </lineage>
</organism>
<comment type="caution">
    <text evidence="1">The sequence shown here is derived from an EMBL/GenBank/DDBJ whole genome shotgun (WGS) entry which is preliminary data.</text>
</comment>
<dbReference type="Pfam" id="PF17170">
    <property type="entry name" value="DUF5128"/>
    <property type="match status" value="1"/>
</dbReference>
<keyword evidence="2" id="KW-1185">Reference proteome</keyword>
<dbReference type="CDD" id="cd05819">
    <property type="entry name" value="NHL"/>
    <property type="match status" value="1"/>
</dbReference>
<proteinExistence type="predicted"/>
<dbReference type="AlphaFoldDB" id="A0AAV7JQ98"/>
<evidence type="ECO:0000313" key="1">
    <source>
        <dbReference type="EMBL" id="KAI6650881.1"/>
    </source>
</evidence>
<dbReference type="PANTHER" id="PTHR24104">
    <property type="entry name" value="E3 UBIQUITIN-PROTEIN LIGASE NHLRC1-RELATED"/>
    <property type="match status" value="1"/>
</dbReference>
<reference evidence="1 2" key="1">
    <citation type="journal article" date="2023" name="BMC Biol.">
        <title>The compact genome of the sponge Oopsacas minuta (Hexactinellida) is lacking key metazoan core genes.</title>
        <authorList>
            <person name="Santini S."/>
            <person name="Schenkelaars Q."/>
            <person name="Jourda C."/>
            <person name="Duchesne M."/>
            <person name="Belahbib H."/>
            <person name="Rocher C."/>
            <person name="Selva M."/>
            <person name="Riesgo A."/>
            <person name="Vervoort M."/>
            <person name="Leys S.P."/>
            <person name="Kodjabachian L."/>
            <person name="Le Bivic A."/>
            <person name="Borchiellini C."/>
            <person name="Claverie J.M."/>
            <person name="Renard E."/>
        </authorList>
    </citation>
    <scope>NUCLEOTIDE SEQUENCE [LARGE SCALE GENOMIC DNA]</scope>
    <source>
        <strain evidence="1">SPO-2</strain>
    </source>
</reference>
<evidence type="ECO:0000313" key="2">
    <source>
        <dbReference type="Proteomes" id="UP001165289"/>
    </source>
</evidence>
<dbReference type="InterPro" id="IPR011042">
    <property type="entry name" value="6-blade_b-propeller_TolB-like"/>
</dbReference>